<evidence type="ECO:0000256" key="7">
    <source>
        <dbReference type="ARBA" id="ARBA00023242"/>
    </source>
</evidence>
<dbReference type="PANTHER" id="PTHR13007:SF19">
    <property type="entry name" value="PRE-MRNA-SPLICING FACTOR 18"/>
    <property type="match status" value="1"/>
</dbReference>
<feature type="compositionally biased region" description="Basic and acidic residues" evidence="8">
    <location>
        <begin position="8"/>
        <end position="24"/>
    </location>
</feature>
<evidence type="ECO:0000259" key="9">
    <source>
        <dbReference type="Pfam" id="PF02840"/>
    </source>
</evidence>
<evidence type="ECO:0000313" key="10">
    <source>
        <dbReference type="EMBL" id="QGN15792.1"/>
    </source>
</evidence>
<dbReference type="InterPro" id="IPR004098">
    <property type="entry name" value="Prp18"/>
</dbReference>
<keyword evidence="4" id="KW-0507">mRNA processing</keyword>
<dbReference type="EMBL" id="CP015057">
    <property type="protein sequence ID" value="QGN15792.1"/>
    <property type="molecule type" value="Genomic_DNA"/>
</dbReference>
<keyword evidence="5" id="KW-0747">Spliceosome</keyword>
<gene>
    <name evidence="10" type="primary">PRP18</name>
    <name evidence="10" type="ORF">FIM1_2488</name>
</gene>
<comment type="similarity">
    <text evidence="2">Belongs to the PRP18 family.</text>
</comment>
<feature type="domain" description="Prp18" evidence="9">
    <location>
        <begin position="50"/>
        <end position="159"/>
    </location>
</feature>
<reference evidence="10 11" key="1">
    <citation type="submission" date="2016-03" db="EMBL/GenBank/DDBJ databases">
        <title>How can Kluyveromyces marxianus grow so fast - potential evolutionary course in Saccharomyces Complex revealed by comparative genomics.</title>
        <authorList>
            <person name="Mo W."/>
            <person name="Lu W."/>
            <person name="Yang X."/>
            <person name="Qi J."/>
            <person name="Lv H."/>
        </authorList>
    </citation>
    <scope>NUCLEOTIDE SEQUENCE [LARGE SCALE GENOMIC DNA]</scope>
    <source>
        <strain evidence="10 11">FIM1</strain>
    </source>
</reference>
<dbReference type="Pfam" id="PF02840">
    <property type="entry name" value="Prp18"/>
    <property type="match status" value="1"/>
</dbReference>
<evidence type="ECO:0000256" key="4">
    <source>
        <dbReference type="ARBA" id="ARBA00022664"/>
    </source>
</evidence>
<protein>
    <recommendedName>
        <fullName evidence="3">Pre-mRNA-splicing factor 18</fullName>
    </recommendedName>
</protein>
<dbReference type="SUPFAM" id="SSF47938">
    <property type="entry name" value="Functional domain of the splicing factor Prp18"/>
    <property type="match status" value="1"/>
</dbReference>
<feature type="region of interest" description="Disordered" evidence="8">
    <location>
        <begin position="1"/>
        <end position="34"/>
    </location>
</feature>
<dbReference type="InterPro" id="IPR039979">
    <property type="entry name" value="PRPF18"/>
</dbReference>
<feature type="compositionally biased region" description="Polar residues" evidence="8">
    <location>
        <begin position="25"/>
        <end position="34"/>
    </location>
</feature>
<proteinExistence type="inferred from homology"/>
<reference evidence="10 11" key="2">
    <citation type="submission" date="2019-11" db="EMBL/GenBank/DDBJ databases">
        <authorList>
            <person name="Lu H."/>
        </authorList>
    </citation>
    <scope>NUCLEOTIDE SEQUENCE [LARGE SCALE GENOMIC DNA]</scope>
    <source>
        <strain evidence="10 11">FIM1</strain>
    </source>
</reference>
<evidence type="ECO:0000256" key="6">
    <source>
        <dbReference type="ARBA" id="ARBA00023187"/>
    </source>
</evidence>
<keyword evidence="7" id="KW-0539">Nucleus</keyword>
<evidence type="ECO:0000256" key="8">
    <source>
        <dbReference type="SAM" id="MobiDB-lite"/>
    </source>
</evidence>
<sequence length="176" mass="19955">MANSVHPVEIRYSGKSDNSEKPETHGTSSPSVSLEDSCNEYIHEILVEWESHESQYNVVPLKRVKVALFPLLVALRKKELGPVQLNQLANVLDGILEEDFSRAKQEYLTLSIGKGKFPIGLTNVGIHERKQVQSSQAEQNMILDDWCVNIKRLINFKQWLITHHTDTGEQPKPQGQ</sequence>
<evidence type="ECO:0000256" key="1">
    <source>
        <dbReference type="ARBA" id="ARBA00004123"/>
    </source>
</evidence>
<dbReference type="PANTHER" id="PTHR13007">
    <property type="entry name" value="PRE-MRNA SPLICING FACTOR-RELATED"/>
    <property type="match status" value="1"/>
</dbReference>
<name>A0ABX6EVN7_KLUMA</name>
<organism evidence="10 11">
    <name type="scientific">Kluyveromyces marxianus</name>
    <name type="common">Yeast</name>
    <name type="synonym">Candida kefyr</name>
    <dbReference type="NCBI Taxonomy" id="4911"/>
    <lineage>
        <taxon>Eukaryota</taxon>
        <taxon>Fungi</taxon>
        <taxon>Dikarya</taxon>
        <taxon>Ascomycota</taxon>
        <taxon>Saccharomycotina</taxon>
        <taxon>Saccharomycetes</taxon>
        <taxon>Saccharomycetales</taxon>
        <taxon>Saccharomycetaceae</taxon>
        <taxon>Kluyveromyces</taxon>
    </lineage>
</organism>
<dbReference type="Proteomes" id="UP000422736">
    <property type="component" value="Chromosome 4"/>
</dbReference>
<comment type="subcellular location">
    <subcellularLocation>
        <location evidence="1">Nucleus</location>
    </subcellularLocation>
</comment>
<keyword evidence="11" id="KW-1185">Reference proteome</keyword>
<evidence type="ECO:0000256" key="5">
    <source>
        <dbReference type="ARBA" id="ARBA00022728"/>
    </source>
</evidence>
<evidence type="ECO:0000256" key="2">
    <source>
        <dbReference type="ARBA" id="ARBA00008137"/>
    </source>
</evidence>
<accession>A0ABX6EVN7</accession>
<dbReference type="Gene3D" id="1.20.940.10">
    <property type="entry name" value="Functional domain of the splicing factor Prp18"/>
    <property type="match status" value="1"/>
</dbReference>
<evidence type="ECO:0000313" key="11">
    <source>
        <dbReference type="Proteomes" id="UP000422736"/>
    </source>
</evidence>
<keyword evidence="6" id="KW-0508">mRNA splicing</keyword>
<evidence type="ECO:0000256" key="3">
    <source>
        <dbReference type="ARBA" id="ARBA00018242"/>
    </source>
</evidence>